<evidence type="ECO:0000259" key="1">
    <source>
        <dbReference type="Pfam" id="PF07762"/>
    </source>
</evidence>
<feature type="domain" description="DUF1618" evidence="1">
    <location>
        <begin position="207"/>
        <end position="331"/>
    </location>
</feature>
<dbReference type="AlphaFoldDB" id="A0A8T0TH14"/>
<comment type="caution">
    <text evidence="2">The sequence shown here is derived from an EMBL/GenBank/DDBJ whole genome shotgun (WGS) entry which is preliminary data.</text>
</comment>
<keyword evidence="3" id="KW-1185">Reference proteome</keyword>
<reference evidence="2" key="1">
    <citation type="submission" date="2020-05" db="EMBL/GenBank/DDBJ databases">
        <title>WGS assembly of Panicum virgatum.</title>
        <authorList>
            <person name="Lovell J.T."/>
            <person name="Jenkins J."/>
            <person name="Shu S."/>
            <person name="Juenger T.E."/>
            <person name="Schmutz J."/>
        </authorList>
    </citation>
    <scope>NUCLEOTIDE SEQUENCE</scope>
    <source>
        <strain evidence="2">AP13</strain>
    </source>
</reference>
<proteinExistence type="predicted"/>
<dbReference type="Proteomes" id="UP000823388">
    <property type="component" value="Chromosome 4K"/>
</dbReference>
<dbReference type="InterPro" id="IPR011676">
    <property type="entry name" value="DUF1618"/>
</dbReference>
<accession>A0A8T0TH14</accession>
<dbReference type="PANTHER" id="PTHR33086:SF73">
    <property type="entry name" value="OS01G0245901 PROTEIN"/>
    <property type="match status" value="1"/>
</dbReference>
<evidence type="ECO:0000313" key="3">
    <source>
        <dbReference type="Proteomes" id="UP000823388"/>
    </source>
</evidence>
<name>A0A8T0TH14_PANVG</name>
<gene>
    <name evidence="2" type="ORF">PVAP13_4KG140300</name>
</gene>
<organism evidence="2 3">
    <name type="scientific">Panicum virgatum</name>
    <name type="common">Blackwell switchgrass</name>
    <dbReference type="NCBI Taxonomy" id="38727"/>
    <lineage>
        <taxon>Eukaryota</taxon>
        <taxon>Viridiplantae</taxon>
        <taxon>Streptophyta</taxon>
        <taxon>Embryophyta</taxon>
        <taxon>Tracheophyta</taxon>
        <taxon>Spermatophyta</taxon>
        <taxon>Magnoliopsida</taxon>
        <taxon>Liliopsida</taxon>
        <taxon>Poales</taxon>
        <taxon>Poaceae</taxon>
        <taxon>PACMAD clade</taxon>
        <taxon>Panicoideae</taxon>
        <taxon>Panicodae</taxon>
        <taxon>Paniceae</taxon>
        <taxon>Panicinae</taxon>
        <taxon>Panicum</taxon>
        <taxon>Panicum sect. Hiantes</taxon>
    </lineage>
</organism>
<evidence type="ECO:0000313" key="2">
    <source>
        <dbReference type="EMBL" id="KAG2611111.1"/>
    </source>
</evidence>
<dbReference type="Pfam" id="PF07762">
    <property type="entry name" value="DUF1618"/>
    <property type="match status" value="1"/>
</dbReference>
<dbReference type="PANTHER" id="PTHR33086">
    <property type="entry name" value="OS05G0468200 PROTEIN-RELATED"/>
    <property type="match status" value="1"/>
</dbReference>
<protein>
    <recommendedName>
        <fullName evidence="1">DUF1618 domain-containing protein</fullName>
    </recommendedName>
</protein>
<dbReference type="EMBL" id="CM029043">
    <property type="protein sequence ID" value="KAG2611111.1"/>
    <property type="molecule type" value="Genomic_DNA"/>
</dbReference>
<sequence length="427" mass="46490">MATPPWVILNRILRVGPCITEAAAQEQEQEQRAAAEADFSLEVALPPRVTVLFAGRQVHPDPENRDANPYVIAATRHCLLAHFSAYPFDGAQFYNNPFDSHLVVVRDLGAAPGGRVAASVVHIPDRSGHAPILWNIQNVALAADAAGNYRIVELQADKGSDRATLVYLRSDNFPEGWCGKHVAYPLAAHDREWIPRGAAHADDRLWWFDLTWGILSYGASGSFTEPGLGFHPLPEGRGLDQEPPHIHTKRCVAASGNRLRYVEIIVAEGEAARVSLWTRSRTPDGAGWQWDANYSVGFPEIWDDDSYKETGLPRDVPSLVVVCPSDPNLVYFALGRHMFGVNVPARRVVHHGDIEPLNATLPSPVSGAFLVPWVLPPEVAQALPPPQPAAADPVPDEDVLMAAEDLIRMKYDTSGSGSQSQAEGGGC</sequence>